<dbReference type="HOGENOM" id="CLU_1136088_0_0_2"/>
<feature type="region of interest" description="Disordered" evidence="1">
    <location>
        <begin position="1"/>
        <end position="26"/>
    </location>
</feature>
<dbReference type="KEGG" id="ppac:PAP_06190"/>
<name>A0A075LYI5_9EURY</name>
<reference evidence="4" key="1">
    <citation type="submission" date="2013-06" db="EMBL/GenBank/DDBJ databases">
        <title>Complete Genome Sequence of Hyperthermophilic Palaeococcus pacificus DY20341T, Isolated from a Deep-Sea Hydrothermal Sediments.</title>
        <authorList>
            <person name="Zeng X."/>
            <person name="Shao Z."/>
        </authorList>
    </citation>
    <scope>NUCLEOTIDE SEQUENCE [LARGE SCALE GENOMIC DNA]</scope>
    <source>
        <strain evidence="4">DY20341</strain>
    </source>
</reference>
<proteinExistence type="predicted"/>
<organism evidence="3 4">
    <name type="scientific">Palaeococcus pacificus DY20341</name>
    <dbReference type="NCBI Taxonomy" id="1343739"/>
    <lineage>
        <taxon>Archaea</taxon>
        <taxon>Methanobacteriati</taxon>
        <taxon>Methanobacteriota</taxon>
        <taxon>Thermococci</taxon>
        <taxon>Thermococcales</taxon>
        <taxon>Thermococcaceae</taxon>
        <taxon>Palaeococcus</taxon>
    </lineage>
</organism>
<dbReference type="OrthoDB" id="383725at2157"/>
<reference evidence="3 4" key="2">
    <citation type="journal article" date="2015" name="Genome Announc.">
        <title>Complete Genome Sequence of Hyperthermophilic Piezophilic Archaeon Palaeococcus pacificus DY20341T, Isolated from Deep-Sea Hydrothermal Sediments.</title>
        <authorList>
            <person name="Zeng X."/>
            <person name="Jebbar M."/>
            <person name="Shao Z."/>
        </authorList>
    </citation>
    <scope>NUCLEOTIDE SEQUENCE [LARGE SCALE GENOMIC DNA]</scope>
    <source>
        <strain evidence="3 4">DY20341</strain>
    </source>
</reference>
<keyword evidence="2" id="KW-0812">Transmembrane</keyword>
<accession>A0A075LYI5</accession>
<gene>
    <name evidence="3" type="ORF">PAP_06190</name>
</gene>
<sequence>MSKRKKSSKHNKAPKTTSENPVDSKKRPHRLKKFTWIIVGIILGLVLSPLLEPEISWMYTKIGIYEKPNLRVEIFYNQPETESYKIGKVVESYGNITWKDTYEIYAVMIENNGYTLIEDFRMNIYFPGCVLTYVKLPVEGTDYDIIYPGWAKVIINGTEYFPNCYQSIKIFSDELSKEDAIIFEVLIDRNTTGKLIAFPGDTPRYIGNYIWYAGNKWFISNVKFTGEISGNIKTREEVEKQNRR</sequence>
<keyword evidence="4" id="KW-1185">Reference proteome</keyword>
<keyword evidence="2" id="KW-1133">Transmembrane helix</keyword>
<dbReference type="STRING" id="1343739.PAP_06190"/>
<dbReference type="Proteomes" id="UP000027981">
    <property type="component" value="Chromosome"/>
</dbReference>
<dbReference type="RefSeq" id="WP_048165176.1">
    <property type="nucleotide sequence ID" value="NZ_CP006019.1"/>
</dbReference>
<evidence type="ECO:0000256" key="1">
    <source>
        <dbReference type="SAM" id="MobiDB-lite"/>
    </source>
</evidence>
<evidence type="ECO:0000256" key="2">
    <source>
        <dbReference type="SAM" id="Phobius"/>
    </source>
</evidence>
<dbReference type="AlphaFoldDB" id="A0A075LYI5"/>
<evidence type="ECO:0000313" key="4">
    <source>
        <dbReference type="Proteomes" id="UP000027981"/>
    </source>
</evidence>
<feature type="transmembrane region" description="Helical" evidence="2">
    <location>
        <begin position="34"/>
        <end position="51"/>
    </location>
</feature>
<evidence type="ECO:0000313" key="3">
    <source>
        <dbReference type="EMBL" id="AIF69638.1"/>
    </source>
</evidence>
<dbReference type="EMBL" id="CP006019">
    <property type="protein sequence ID" value="AIF69638.1"/>
    <property type="molecule type" value="Genomic_DNA"/>
</dbReference>
<dbReference type="GeneID" id="24842359"/>
<dbReference type="eggNOG" id="ENOG502N5AF">
    <property type="taxonomic scope" value="Archaea"/>
</dbReference>
<feature type="compositionally biased region" description="Basic residues" evidence="1">
    <location>
        <begin position="1"/>
        <end position="13"/>
    </location>
</feature>
<keyword evidence="2" id="KW-0472">Membrane</keyword>
<protein>
    <submittedName>
        <fullName evidence="3">Uncharacterized protein</fullName>
    </submittedName>
</protein>